<evidence type="ECO:0000256" key="1">
    <source>
        <dbReference type="ARBA" id="ARBA00008898"/>
    </source>
</evidence>
<keyword evidence="5" id="KW-1185">Reference proteome</keyword>
<dbReference type="InterPro" id="IPR002563">
    <property type="entry name" value="Flavin_Rdtase-like_dom"/>
</dbReference>
<comment type="caution">
    <text evidence="4">The sequence shown here is derived from an EMBL/GenBank/DDBJ whole genome shotgun (WGS) entry which is preliminary data.</text>
</comment>
<name>A0A7W6RFL9_9PROT</name>
<evidence type="ECO:0000256" key="2">
    <source>
        <dbReference type="ARBA" id="ARBA00023002"/>
    </source>
</evidence>
<dbReference type="Pfam" id="PF01613">
    <property type="entry name" value="Flavin_Reduct"/>
    <property type="match status" value="1"/>
</dbReference>
<dbReference type="GO" id="GO:0042602">
    <property type="term" value="F:riboflavin reductase (NADPH) activity"/>
    <property type="evidence" value="ECO:0007669"/>
    <property type="project" value="TreeGrafter"/>
</dbReference>
<feature type="domain" description="Flavin reductase like" evidence="3">
    <location>
        <begin position="1"/>
        <end position="134"/>
    </location>
</feature>
<evidence type="ECO:0000313" key="4">
    <source>
        <dbReference type="EMBL" id="MBB4267028.1"/>
    </source>
</evidence>
<dbReference type="Gene3D" id="2.30.110.10">
    <property type="entry name" value="Electron Transport, Fmn-binding Protein, Chain A"/>
    <property type="match status" value="1"/>
</dbReference>
<dbReference type="InterPro" id="IPR050268">
    <property type="entry name" value="NADH-dep_flavin_reductase"/>
</dbReference>
<dbReference type="SMART" id="SM00903">
    <property type="entry name" value="Flavin_Reduct"/>
    <property type="match status" value="1"/>
</dbReference>
<organism evidence="4 5">
    <name type="scientific">Roseospira visakhapatnamensis</name>
    <dbReference type="NCBI Taxonomy" id="390880"/>
    <lineage>
        <taxon>Bacteria</taxon>
        <taxon>Pseudomonadati</taxon>
        <taxon>Pseudomonadota</taxon>
        <taxon>Alphaproteobacteria</taxon>
        <taxon>Rhodospirillales</taxon>
        <taxon>Rhodospirillaceae</taxon>
        <taxon>Roseospira</taxon>
    </lineage>
</organism>
<dbReference type="GO" id="GO:0010181">
    <property type="term" value="F:FMN binding"/>
    <property type="evidence" value="ECO:0007669"/>
    <property type="project" value="InterPro"/>
</dbReference>
<reference evidence="4 5" key="1">
    <citation type="submission" date="2020-08" db="EMBL/GenBank/DDBJ databases">
        <title>Genome sequencing of Purple Non-Sulfur Bacteria from various extreme environments.</title>
        <authorList>
            <person name="Mayer M."/>
        </authorList>
    </citation>
    <scope>NUCLEOTIDE SEQUENCE [LARGE SCALE GENOMIC DNA]</scope>
    <source>
        <strain evidence="4 5">JA131</strain>
    </source>
</reference>
<comment type="similarity">
    <text evidence="1">Belongs to the non-flavoprotein flavin reductase family.</text>
</comment>
<dbReference type="Proteomes" id="UP000554286">
    <property type="component" value="Unassembled WGS sequence"/>
</dbReference>
<gene>
    <name evidence="4" type="ORF">GGD89_002666</name>
</gene>
<dbReference type="SUPFAM" id="SSF50475">
    <property type="entry name" value="FMN-binding split barrel"/>
    <property type="match status" value="1"/>
</dbReference>
<proteinExistence type="inferred from homology"/>
<protein>
    <submittedName>
        <fullName evidence="4">Flavin reductase (DIM6/NTAB) family NADH-FMN oxidoreductase RutF</fullName>
    </submittedName>
</protein>
<dbReference type="PANTHER" id="PTHR30466">
    <property type="entry name" value="FLAVIN REDUCTASE"/>
    <property type="match status" value="1"/>
</dbReference>
<accession>A0A7W6RFL9</accession>
<evidence type="ECO:0000313" key="5">
    <source>
        <dbReference type="Proteomes" id="UP000554286"/>
    </source>
</evidence>
<dbReference type="AlphaFoldDB" id="A0A7W6RFL9"/>
<dbReference type="InterPro" id="IPR012349">
    <property type="entry name" value="Split_barrel_FMN-bd"/>
</dbReference>
<evidence type="ECO:0000259" key="3">
    <source>
        <dbReference type="SMART" id="SM00903"/>
    </source>
</evidence>
<dbReference type="EMBL" id="JACIGK010000020">
    <property type="protein sequence ID" value="MBB4267028.1"/>
    <property type="molecule type" value="Genomic_DNA"/>
</dbReference>
<sequence>MTARDATGTPVGLTVSAFASLSLDPPLILICLNRDVHDLAVFHAGPFAVNILSEGQQALSRRFAGPREARFLELEVEAARNGCPILPESLAVIECRMESVVAGGDHDIIIGAVTSLRCHPEGRPLIYYAGGYNRLADAPPTAR</sequence>
<dbReference type="PANTHER" id="PTHR30466:SF11">
    <property type="entry name" value="FLAVIN-DEPENDENT MONOOXYGENASE, REDUCTASE SUBUNIT HSAB"/>
    <property type="match status" value="1"/>
</dbReference>
<keyword evidence="2" id="KW-0560">Oxidoreductase</keyword>